<dbReference type="SMART" id="SM00116">
    <property type="entry name" value="CBS"/>
    <property type="match status" value="2"/>
</dbReference>
<dbReference type="Pfam" id="PF04982">
    <property type="entry name" value="TM_HPP"/>
    <property type="match status" value="1"/>
</dbReference>
<feature type="transmembrane region" description="Helical" evidence="3">
    <location>
        <begin position="149"/>
        <end position="172"/>
    </location>
</feature>
<dbReference type="InterPro" id="IPR058581">
    <property type="entry name" value="TM_HPP"/>
</dbReference>
<dbReference type="InterPro" id="IPR000644">
    <property type="entry name" value="CBS_dom"/>
</dbReference>
<protein>
    <submittedName>
        <fullName evidence="5">HPP family protein</fullName>
    </submittedName>
</protein>
<evidence type="ECO:0000256" key="2">
    <source>
        <dbReference type="SAM" id="MobiDB-lite"/>
    </source>
</evidence>
<feature type="domain" description="CBS" evidence="4">
    <location>
        <begin position="335"/>
        <end position="390"/>
    </location>
</feature>
<keyword evidence="1" id="KW-0129">CBS domain</keyword>
<evidence type="ECO:0000313" key="6">
    <source>
        <dbReference type="Proteomes" id="UP001652503"/>
    </source>
</evidence>
<name>A0ABT2Z5U7_9RHOB</name>
<keyword evidence="3" id="KW-0472">Membrane</keyword>
<dbReference type="PROSITE" id="PS51371">
    <property type="entry name" value="CBS"/>
    <property type="match status" value="2"/>
</dbReference>
<comment type="caution">
    <text evidence="5">The sequence shown here is derived from an EMBL/GenBank/DDBJ whole genome shotgun (WGS) entry which is preliminary data.</text>
</comment>
<dbReference type="CDD" id="cd04600">
    <property type="entry name" value="CBS_pair_HPP_assoc"/>
    <property type="match status" value="1"/>
</dbReference>
<feature type="domain" description="CBS" evidence="4">
    <location>
        <begin position="252"/>
        <end position="310"/>
    </location>
</feature>
<evidence type="ECO:0000313" key="5">
    <source>
        <dbReference type="EMBL" id="MCV2866410.1"/>
    </source>
</evidence>
<keyword evidence="3" id="KW-0812">Transmembrane</keyword>
<dbReference type="Proteomes" id="UP001652503">
    <property type="component" value="Unassembled WGS sequence"/>
</dbReference>
<dbReference type="RefSeq" id="WP_263722944.1">
    <property type="nucleotide sequence ID" value="NZ_JAOWLA010000018.1"/>
</dbReference>
<dbReference type="Gene3D" id="3.10.580.10">
    <property type="entry name" value="CBS-domain"/>
    <property type="match status" value="1"/>
</dbReference>
<feature type="transmembrane region" description="Helical" evidence="3">
    <location>
        <begin position="35"/>
        <end position="53"/>
    </location>
</feature>
<feature type="transmembrane region" description="Helical" evidence="3">
    <location>
        <begin position="60"/>
        <end position="78"/>
    </location>
</feature>
<dbReference type="PANTHER" id="PTHR33741">
    <property type="entry name" value="TRANSMEMBRANE PROTEIN DDB_G0269096-RELATED"/>
    <property type="match status" value="1"/>
</dbReference>
<dbReference type="InterPro" id="IPR046342">
    <property type="entry name" value="CBS_dom_sf"/>
</dbReference>
<keyword evidence="3" id="KW-1133">Transmembrane helix</keyword>
<proteinExistence type="predicted"/>
<reference evidence="5 6" key="1">
    <citation type="submission" date="2022-10" db="EMBL/GenBank/DDBJ databases">
        <title>Defluviimonas sp. nov., isolated from ocean surface water.</title>
        <authorList>
            <person name="He W."/>
            <person name="Wang L."/>
            <person name="Zhang D.-F."/>
        </authorList>
    </citation>
    <scope>NUCLEOTIDE SEQUENCE [LARGE SCALE GENOMIC DNA]</scope>
    <source>
        <strain evidence="5 6">WL0075</strain>
    </source>
</reference>
<feature type="transmembrane region" description="Helical" evidence="3">
    <location>
        <begin position="111"/>
        <end position="129"/>
    </location>
</feature>
<feature type="region of interest" description="Disordered" evidence="2">
    <location>
        <begin position="182"/>
        <end position="201"/>
    </location>
</feature>
<accession>A0ABT2Z5U7</accession>
<keyword evidence="6" id="KW-1185">Reference proteome</keyword>
<evidence type="ECO:0000256" key="3">
    <source>
        <dbReference type="SAM" id="Phobius"/>
    </source>
</evidence>
<dbReference type="SUPFAM" id="SSF54631">
    <property type="entry name" value="CBS-domain pair"/>
    <property type="match status" value="1"/>
</dbReference>
<evidence type="ECO:0000256" key="1">
    <source>
        <dbReference type="PROSITE-ProRule" id="PRU00703"/>
    </source>
</evidence>
<evidence type="ECO:0000259" key="4">
    <source>
        <dbReference type="PROSITE" id="PS51371"/>
    </source>
</evidence>
<feature type="transmembrane region" description="Helical" evidence="3">
    <location>
        <begin position="84"/>
        <end position="104"/>
    </location>
</feature>
<dbReference type="InterPro" id="IPR007065">
    <property type="entry name" value="HPP"/>
</dbReference>
<organism evidence="5 6">
    <name type="scientific">Albidovulum sediminicola</name>
    <dbReference type="NCBI Taxonomy" id="2984331"/>
    <lineage>
        <taxon>Bacteria</taxon>
        <taxon>Pseudomonadati</taxon>
        <taxon>Pseudomonadota</taxon>
        <taxon>Alphaproteobacteria</taxon>
        <taxon>Rhodobacterales</taxon>
        <taxon>Paracoccaceae</taxon>
        <taxon>Albidovulum</taxon>
    </lineage>
</organism>
<dbReference type="Pfam" id="PF00571">
    <property type="entry name" value="CBS"/>
    <property type="match status" value="2"/>
</dbReference>
<gene>
    <name evidence="5" type="ORF">OE647_16965</name>
</gene>
<dbReference type="EMBL" id="JAOWLA010000018">
    <property type="protein sequence ID" value="MCV2866410.1"/>
    <property type="molecule type" value="Genomic_DNA"/>
</dbReference>
<dbReference type="PANTHER" id="PTHR33741:SF5">
    <property type="entry name" value="TRANSMEMBRANE PROTEIN DDB_G0269096-RELATED"/>
    <property type="match status" value="1"/>
</dbReference>
<sequence>MPLKGNHGWRAYRPLSGFGPAIGRGTPLDLARGPLGAGVAFVVSGAALLLPWLRHGDGFFLIAPFGASAVLLFAVPNSPLAQPWSAVVGNSISALMAVLVLSFLREPITAAALALCLAIAAMVVSRSLHPPGGAVALVAALDPALIDRLGPAFVFAPVMAGTAVLVGLAMIWHRLTGRTYPFRQPETGGPHGTSDQTPARRLGLSPDDLREILEVNRQSSNLGVEDLGRLIAAAEQLAAVHQMDALKCEAFMSRDLVTVSPGTPVGRVAGLFRLHGFTSIPVVTADDQLEGVIFQIDLIRGARRAARRDHRGFVAALTQMTNATGRTAPRARDIMSVGLPTVTRDAPIGELLPLLEDGRAEAVPVMEGSRIVGIVTRSDLVSALARNSARSANA</sequence>